<feature type="domain" description="TonB-dependent transporter Oar-like beta-barrel" evidence="9">
    <location>
        <begin position="348"/>
        <end position="862"/>
    </location>
</feature>
<feature type="domain" description="TonB-dependent transporter Oar-like beta-barrel" evidence="9">
    <location>
        <begin position="259"/>
        <end position="331"/>
    </location>
</feature>
<evidence type="ECO:0000259" key="9">
    <source>
        <dbReference type="Pfam" id="PF25183"/>
    </source>
</evidence>
<dbReference type="Gene3D" id="2.60.40.1120">
    <property type="entry name" value="Carboxypeptidase-like, regulatory domain"/>
    <property type="match status" value="1"/>
</dbReference>
<keyword evidence="10" id="KW-0675">Receptor</keyword>
<dbReference type="InterPro" id="IPR039426">
    <property type="entry name" value="TonB-dep_rcpt-like"/>
</dbReference>
<dbReference type="InterPro" id="IPR036942">
    <property type="entry name" value="Beta-barrel_TonB_sf"/>
</dbReference>
<dbReference type="Proteomes" id="UP001595724">
    <property type="component" value="Unassembled WGS sequence"/>
</dbReference>
<proteinExistence type="predicted"/>
<reference evidence="11" key="1">
    <citation type="journal article" date="2019" name="Int. J. Syst. Evol. Microbiol.">
        <title>The Global Catalogue of Microorganisms (GCM) 10K type strain sequencing project: providing services to taxonomists for standard genome sequencing and annotation.</title>
        <authorList>
            <consortium name="The Broad Institute Genomics Platform"/>
            <consortium name="The Broad Institute Genome Sequencing Center for Infectious Disease"/>
            <person name="Wu L."/>
            <person name="Ma J."/>
        </authorList>
    </citation>
    <scope>NUCLEOTIDE SEQUENCE [LARGE SCALE GENOMIC DNA]</scope>
    <source>
        <strain evidence="11">KCTC 42211</strain>
    </source>
</reference>
<keyword evidence="8" id="KW-0732">Signal</keyword>
<dbReference type="Pfam" id="PF25183">
    <property type="entry name" value="OMP_b-brl_4"/>
    <property type="match status" value="2"/>
</dbReference>
<accession>A0ABV7UWK0</accession>
<comment type="subcellular location">
    <subcellularLocation>
        <location evidence="1">Cell outer membrane</location>
        <topology evidence="1">Multi-pass membrane protein</topology>
    </subcellularLocation>
</comment>
<sequence length="1013" mass="111465">MKSTHRSTYRHTRSLLACALASCMLLAAPQVLAQSTSATIRGQVSADSTPAGGATVTATNLATGLTRSVQSTGNGNYSLNGLPPGSYRLDVAANGQTSSQNITVQIGQTATVNLGVGGVAETAPAGEATDLETVTVTAPAMVETKTSEVATYVTQKQIQALPQASRNFLAFADTVPGMIFETGSDGTSKLRGGAQNSNGINVFIDGVGQKNYVLKGGVSGQDSSSGSPFPQLAIGEYKVITSNYKAEYDQISSAAVTAVTKSGTNEFEGHFFWDYTNDGWRQPTFAEEKGDFKVPSKEEQYGASFGGPLVRDNLFFFVTYEAKEINRPRTVRLGTSNFDPAYITPEIASYLGPANAPFKQDNYFGKLTWQAGDDHLVELSAKKREETEITGVGDGPNAPSYGTAKTNDSTRVDLRWQWSGMTWLNDLHLTSEDDEWSPRPITMGPGRSIRSTLANPTDGDTLINIGGGRDYQDKGQKGESLQNDFTFTGLEQHTIKAGIKYKSVKINAFEQQPYNPQFRYDLNQNIDAGLIEIADFVPWDVEFGAPLPGIDDRNVSSRNKQYGIYLQDDWEVTDKLTLNLGVRYDYEETPGFENYVTDPGLTAALRGWSNLQGPNVDYDIEDYISNGSNRDPDKNNWAPRLGFSYDLFADQRHVIFGGAGRSYDRNLFDYLALEQSKSTFPGYRYSFDTPGHPCTVGTGTCLAWDPSYYDPANLYALVAASPNLGAEVFMINNDLETPYSDQFSLGMRNTVTMWNHDWNTSATIAHVRSYEGVIFALGNRWPDGSYRDPAFPDATWGHQPWGYGIPGYGRLLIGDNGIETKLNQLLLSVDKPYSENSPWGVTVAYTYSDAKENRLNAANSDEHFTFDYPNLDGLPFITSVGIPKHRLVATAFGDFWGMTLSSKLTLASPNPKDSTNCYNTTSTDNCYFDSFRADETIGFKQLDIALQKTWNTGTDLSFYVRGDVFNVFNWQNYTDYDTWRGTPGSANPNFGNRNGVGTVWPPRMFKLSFGLDW</sequence>
<organism evidence="10 11">
    <name type="scientific">Luteimonas notoginsengisoli</name>
    <dbReference type="NCBI Taxonomy" id="1578200"/>
    <lineage>
        <taxon>Bacteria</taxon>
        <taxon>Pseudomonadati</taxon>
        <taxon>Pseudomonadota</taxon>
        <taxon>Gammaproteobacteria</taxon>
        <taxon>Lysobacterales</taxon>
        <taxon>Lysobacteraceae</taxon>
        <taxon>Luteimonas</taxon>
    </lineage>
</organism>
<keyword evidence="2" id="KW-0813">Transport</keyword>
<evidence type="ECO:0000256" key="8">
    <source>
        <dbReference type="SAM" id="SignalP"/>
    </source>
</evidence>
<dbReference type="SUPFAM" id="SSF56935">
    <property type="entry name" value="Porins"/>
    <property type="match status" value="1"/>
</dbReference>
<dbReference type="Gene3D" id="2.40.170.20">
    <property type="entry name" value="TonB-dependent receptor, beta-barrel domain"/>
    <property type="match status" value="1"/>
</dbReference>
<dbReference type="PANTHER" id="PTHR30069:SF46">
    <property type="entry name" value="OAR PROTEIN"/>
    <property type="match status" value="1"/>
</dbReference>
<name>A0ABV7UWK0_9GAMM</name>
<feature type="signal peptide" evidence="8">
    <location>
        <begin position="1"/>
        <end position="33"/>
    </location>
</feature>
<keyword evidence="3" id="KW-1134">Transmembrane beta strand</keyword>
<evidence type="ECO:0000256" key="5">
    <source>
        <dbReference type="ARBA" id="ARBA00023136"/>
    </source>
</evidence>
<dbReference type="InterPro" id="IPR013784">
    <property type="entry name" value="Carb-bd-like_fold"/>
</dbReference>
<evidence type="ECO:0000256" key="1">
    <source>
        <dbReference type="ARBA" id="ARBA00004571"/>
    </source>
</evidence>
<dbReference type="PANTHER" id="PTHR30069">
    <property type="entry name" value="TONB-DEPENDENT OUTER MEMBRANE RECEPTOR"/>
    <property type="match status" value="1"/>
</dbReference>
<evidence type="ECO:0000256" key="3">
    <source>
        <dbReference type="ARBA" id="ARBA00022452"/>
    </source>
</evidence>
<feature type="chain" id="PRO_5046123684" evidence="8">
    <location>
        <begin position="34"/>
        <end position="1013"/>
    </location>
</feature>
<dbReference type="Pfam" id="PF13620">
    <property type="entry name" value="CarboxypepD_reg"/>
    <property type="match status" value="1"/>
</dbReference>
<comment type="caution">
    <text evidence="10">The sequence shown here is derived from an EMBL/GenBank/DDBJ whole genome shotgun (WGS) entry which is preliminary data.</text>
</comment>
<evidence type="ECO:0000313" key="10">
    <source>
        <dbReference type="EMBL" id="MFC3660961.1"/>
    </source>
</evidence>
<keyword evidence="4" id="KW-0812">Transmembrane</keyword>
<evidence type="ECO:0000256" key="2">
    <source>
        <dbReference type="ARBA" id="ARBA00022448"/>
    </source>
</evidence>
<protein>
    <submittedName>
        <fullName evidence="10">TonB-dependent receptor domain-containing protein</fullName>
    </submittedName>
</protein>
<dbReference type="EMBL" id="JBHRYF010000009">
    <property type="protein sequence ID" value="MFC3660961.1"/>
    <property type="molecule type" value="Genomic_DNA"/>
</dbReference>
<dbReference type="SUPFAM" id="SSF49452">
    <property type="entry name" value="Starch-binding domain-like"/>
    <property type="match status" value="1"/>
</dbReference>
<dbReference type="RefSeq" id="WP_386711478.1">
    <property type="nucleotide sequence ID" value="NZ_JBHRYF010000009.1"/>
</dbReference>
<evidence type="ECO:0000256" key="7">
    <source>
        <dbReference type="SAM" id="MobiDB-lite"/>
    </source>
</evidence>
<evidence type="ECO:0000256" key="6">
    <source>
        <dbReference type="ARBA" id="ARBA00023237"/>
    </source>
</evidence>
<keyword evidence="5" id="KW-0472">Membrane</keyword>
<feature type="region of interest" description="Disordered" evidence="7">
    <location>
        <begin position="387"/>
        <end position="406"/>
    </location>
</feature>
<dbReference type="InterPro" id="IPR057601">
    <property type="entry name" value="Oar-like_b-barrel"/>
</dbReference>
<evidence type="ECO:0000256" key="4">
    <source>
        <dbReference type="ARBA" id="ARBA00022692"/>
    </source>
</evidence>
<keyword evidence="11" id="KW-1185">Reference proteome</keyword>
<gene>
    <name evidence="10" type="ORF">ACFOM9_12855</name>
</gene>
<evidence type="ECO:0000313" key="11">
    <source>
        <dbReference type="Proteomes" id="UP001595724"/>
    </source>
</evidence>
<keyword evidence="6" id="KW-0998">Cell outer membrane</keyword>